<evidence type="ECO:0000259" key="1">
    <source>
        <dbReference type="Pfam" id="PF25787"/>
    </source>
</evidence>
<dbReference type="PANTHER" id="PTHR46068:SF1">
    <property type="entry name" value="TRANSPOSASE IS30-LIKE HTH DOMAIN-CONTAINING PROTEIN"/>
    <property type="match status" value="1"/>
</dbReference>
<accession>A0ABN9FD51</accession>
<name>A0ABN9FD51_9NEOB</name>
<dbReference type="SUPFAM" id="SSF46689">
    <property type="entry name" value="Homeodomain-like"/>
    <property type="match status" value="1"/>
</dbReference>
<gene>
    <name evidence="2" type="ORF">SPARVUS_LOCUS11734222</name>
</gene>
<dbReference type="Proteomes" id="UP001162483">
    <property type="component" value="Unassembled WGS sequence"/>
</dbReference>
<proteinExistence type="predicted"/>
<dbReference type="InterPro" id="IPR009057">
    <property type="entry name" value="Homeodomain-like_sf"/>
</dbReference>
<dbReference type="Gene3D" id="1.10.10.10">
    <property type="entry name" value="Winged helix-like DNA-binding domain superfamily/Winged helix DNA-binding domain"/>
    <property type="match status" value="1"/>
</dbReference>
<evidence type="ECO:0000313" key="2">
    <source>
        <dbReference type="EMBL" id="CAI9594484.1"/>
    </source>
</evidence>
<comment type="caution">
    <text evidence="2">The sequence shown here is derived from an EMBL/GenBank/DDBJ whole genome shotgun (WGS) entry which is preliminary data.</text>
</comment>
<feature type="domain" description="Sleeping Beauty transposase HTH" evidence="1">
    <location>
        <begin position="5"/>
        <end position="51"/>
    </location>
</feature>
<dbReference type="PANTHER" id="PTHR46068">
    <property type="entry name" value="PROTEIN CBG27172"/>
    <property type="match status" value="1"/>
</dbReference>
<reference evidence="2" key="1">
    <citation type="submission" date="2023-05" db="EMBL/GenBank/DDBJ databases">
        <authorList>
            <person name="Stuckert A."/>
        </authorList>
    </citation>
    <scope>NUCLEOTIDE SEQUENCE</scope>
</reference>
<protein>
    <recommendedName>
        <fullName evidence="1">Sleeping Beauty transposase HTH domain-containing protein</fullName>
    </recommendedName>
</protein>
<organism evidence="2 3">
    <name type="scientific">Staurois parvus</name>
    <dbReference type="NCBI Taxonomy" id="386267"/>
    <lineage>
        <taxon>Eukaryota</taxon>
        <taxon>Metazoa</taxon>
        <taxon>Chordata</taxon>
        <taxon>Craniata</taxon>
        <taxon>Vertebrata</taxon>
        <taxon>Euteleostomi</taxon>
        <taxon>Amphibia</taxon>
        <taxon>Batrachia</taxon>
        <taxon>Anura</taxon>
        <taxon>Neobatrachia</taxon>
        <taxon>Ranoidea</taxon>
        <taxon>Ranidae</taxon>
        <taxon>Staurois</taxon>
    </lineage>
</organism>
<dbReference type="EMBL" id="CATNWA010016675">
    <property type="protein sequence ID" value="CAI9594484.1"/>
    <property type="molecule type" value="Genomic_DNA"/>
</dbReference>
<dbReference type="Pfam" id="PF25787">
    <property type="entry name" value="HTH_SB"/>
    <property type="match status" value="1"/>
</dbReference>
<keyword evidence="3" id="KW-1185">Reference proteome</keyword>
<sequence length="116" mass="12793">MAPHGKELSEDLKKRIVALHKDGLGYKNIAKTLKLSCSTVAKTIQRFNMTGSIQNRPRHGRPKKLSARTQHHIQRLSLGNRHMSAASIAAEVVEGGSACQCSDHMPHTASNWSAWL</sequence>
<dbReference type="InterPro" id="IPR036388">
    <property type="entry name" value="WH-like_DNA-bd_sf"/>
</dbReference>
<dbReference type="InterPro" id="IPR057667">
    <property type="entry name" value="HTH_SB"/>
</dbReference>
<evidence type="ECO:0000313" key="3">
    <source>
        <dbReference type="Proteomes" id="UP001162483"/>
    </source>
</evidence>